<accession>Q6Z3B1</accession>
<dbReference type="Pfam" id="PF03106">
    <property type="entry name" value="WRKY"/>
    <property type="match status" value="1"/>
</dbReference>
<proteinExistence type="predicted"/>
<dbReference type="GO" id="GO:0005634">
    <property type="term" value="C:nucleus"/>
    <property type="evidence" value="ECO:0007669"/>
    <property type="project" value="UniProtKB-SubCell"/>
</dbReference>
<protein>
    <recommendedName>
        <fullName evidence="7">WRKY domain-containing protein</fullName>
    </recommendedName>
</protein>
<feature type="domain" description="WRKY" evidence="7">
    <location>
        <begin position="80"/>
        <end position="141"/>
    </location>
</feature>
<evidence type="ECO:0000313" key="9">
    <source>
        <dbReference type="Proteomes" id="UP000000763"/>
    </source>
</evidence>
<sequence>MTYLEFLQKNQWGQEASVGADGVQVDDVCAGSLGGHATAGVWPGRWREIGGRACAWTAAEGLENGGQESRADGSSRRIILELGDRDDSYPWRKYGQKDILGARFARSYYRCAQMLGCTARKQVQQSDDDPSRLEITYIGLHTCGGDRPSSPAPTNPADGPRCDAATSSHRLLPSALQQKLEEHVPAASDDMMMACTPSWLFIPSPACSQSELLSEGEVPELRVVRQEPYDPVELVEEHKKPSDADEDSLALHNSVVPDFM</sequence>
<dbReference type="Proteomes" id="UP000000763">
    <property type="component" value="Chromosome 7"/>
</dbReference>
<evidence type="ECO:0000256" key="1">
    <source>
        <dbReference type="ARBA" id="ARBA00004123"/>
    </source>
</evidence>
<dbReference type="AlphaFoldDB" id="Q6Z3B1"/>
<gene>
    <name evidence="8" type="primary">P0038F09.20</name>
</gene>
<dbReference type="GO" id="GO:0003700">
    <property type="term" value="F:DNA-binding transcription factor activity"/>
    <property type="evidence" value="ECO:0007669"/>
    <property type="project" value="InterPro"/>
</dbReference>
<feature type="region of interest" description="Disordered" evidence="6">
    <location>
        <begin position="235"/>
        <end position="260"/>
    </location>
</feature>
<keyword evidence="4" id="KW-0804">Transcription</keyword>
<dbReference type="Gramene" id="Os07t0460900-01">
    <property type="protein sequence ID" value="Os07t0460900-01"/>
    <property type="gene ID" value="Os07g0460900"/>
</dbReference>
<dbReference type="InterPro" id="IPR036576">
    <property type="entry name" value="WRKY_dom_sf"/>
</dbReference>
<evidence type="ECO:0000256" key="6">
    <source>
        <dbReference type="SAM" id="MobiDB-lite"/>
    </source>
</evidence>
<dbReference type="SUPFAM" id="SSF118290">
    <property type="entry name" value="WRKY DNA-binding domain"/>
    <property type="match status" value="1"/>
</dbReference>
<evidence type="ECO:0000256" key="4">
    <source>
        <dbReference type="ARBA" id="ARBA00023163"/>
    </source>
</evidence>
<dbReference type="PANTHER" id="PTHR32096">
    <property type="entry name" value="WRKY TRANSCRIPTION FACTOR 30-RELATED-RELATED"/>
    <property type="match status" value="1"/>
</dbReference>
<dbReference type="InterPro" id="IPR044810">
    <property type="entry name" value="WRKY_plant"/>
</dbReference>
<keyword evidence="2" id="KW-0805">Transcription regulation</keyword>
<evidence type="ECO:0000313" key="8">
    <source>
        <dbReference type="EMBL" id="BAC84158.1"/>
    </source>
</evidence>
<evidence type="ECO:0000256" key="5">
    <source>
        <dbReference type="ARBA" id="ARBA00023242"/>
    </source>
</evidence>
<dbReference type="EMBL" id="AP005256">
    <property type="protein sequence ID" value="BAC84158.1"/>
    <property type="molecule type" value="Genomic_DNA"/>
</dbReference>
<reference evidence="9" key="2">
    <citation type="journal article" date="2008" name="Nucleic Acids Res.">
        <title>The rice annotation project database (RAP-DB): 2008 update.</title>
        <authorList>
            <consortium name="The rice annotation project (RAP)"/>
        </authorList>
    </citation>
    <scope>GENOME REANNOTATION</scope>
    <source>
        <strain evidence="9">cv. Nipponbare</strain>
    </source>
</reference>
<comment type="subcellular location">
    <subcellularLocation>
        <location evidence="1">Nucleus</location>
    </subcellularLocation>
</comment>
<keyword evidence="5" id="KW-0539">Nucleus</keyword>
<dbReference type="InterPro" id="IPR003657">
    <property type="entry name" value="WRKY_dom"/>
</dbReference>
<evidence type="ECO:0000256" key="3">
    <source>
        <dbReference type="ARBA" id="ARBA00023125"/>
    </source>
</evidence>
<feature type="region of interest" description="Disordered" evidence="6">
    <location>
        <begin position="142"/>
        <end position="166"/>
    </location>
</feature>
<evidence type="ECO:0000259" key="7">
    <source>
        <dbReference type="PROSITE" id="PS50811"/>
    </source>
</evidence>
<dbReference type="PANTHER" id="PTHR32096:SF146">
    <property type="entry name" value="WRKY TRANSCRIPTION FACTOR 19-RELATED"/>
    <property type="match status" value="1"/>
</dbReference>
<dbReference type="SMR" id="Q6Z3B1"/>
<organism evidence="8 9">
    <name type="scientific">Oryza sativa subsp. japonica</name>
    <name type="common">Rice</name>
    <dbReference type="NCBI Taxonomy" id="39947"/>
    <lineage>
        <taxon>Eukaryota</taxon>
        <taxon>Viridiplantae</taxon>
        <taxon>Streptophyta</taxon>
        <taxon>Embryophyta</taxon>
        <taxon>Tracheophyta</taxon>
        <taxon>Spermatophyta</taxon>
        <taxon>Magnoliopsida</taxon>
        <taxon>Liliopsida</taxon>
        <taxon>Poales</taxon>
        <taxon>Poaceae</taxon>
        <taxon>BOP clade</taxon>
        <taxon>Oryzoideae</taxon>
        <taxon>Oryzeae</taxon>
        <taxon>Oryzinae</taxon>
        <taxon>Oryza</taxon>
        <taxon>Oryza sativa</taxon>
    </lineage>
</organism>
<dbReference type="SMART" id="SM00774">
    <property type="entry name" value="WRKY"/>
    <property type="match status" value="1"/>
</dbReference>
<dbReference type="Gene3D" id="2.20.25.80">
    <property type="entry name" value="WRKY domain"/>
    <property type="match status" value="1"/>
</dbReference>
<reference evidence="9" key="1">
    <citation type="journal article" date="2005" name="Nature">
        <title>The map-based sequence of the rice genome.</title>
        <authorList>
            <consortium name="International rice genome sequencing project (IRGSP)"/>
            <person name="Matsumoto T."/>
            <person name="Wu J."/>
            <person name="Kanamori H."/>
            <person name="Katayose Y."/>
            <person name="Fujisawa M."/>
            <person name="Namiki N."/>
            <person name="Mizuno H."/>
            <person name="Yamamoto K."/>
            <person name="Antonio B.A."/>
            <person name="Baba T."/>
            <person name="Sakata K."/>
            <person name="Nagamura Y."/>
            <person name="Aoki H."/>
            <person name="Arikawa K."/>
            <person name="Arita K."/>
            <person name="Bito T."/>
            <person name="Chiden Y."/>
            <person name="Fujitsuka N."/>
            <person name="Fukunaka R."/>
            <person name="Hamada M."/>
            <person name="Harada C."/>
            <person name="Hayashi A."/>
            <person name="Hijishita S."/>
            <person name="Honda M."/>
            <person name="Hosokawa S."/>
            <person name="Ichikawa Y."/>
            <person name="Idonuma A."/>
            <person name="Iijima M."/>
            <person name="Ikeda M."/>
            <person name="Ikeno M."/>
            <person name="Ito K."/>
            <person name="Ito S."/>
            <person name="Ito T."/>
            <person name="Ito Y."/>
            <person name="Ito Y."/>
            <person name="Iwabuchi A."/>
            <person name="Kamiya K."/>
            <person name="Karasawa W."/>
            <person name="Kurita K."/>
            <person name="Katagiri S."/>
            <person name="Kikuta A."/>
            <person name="Kobayashi H."/>
            <person name="Kobayashi N."/>
            <person name="Machita K."/>
            <person name="Maehara T."/>
            <person name="Masukawa M."/>
            <person name="Mizubayashi T."/>
            <person name="Mukai Y."/>
            <person name="Nagasaki H."/>
            <person name="Nagata Y."/>
            <person name="Naito S."/>
            <person name="Nakashima M."/>
            <person name="Nakama Y."/>
            <person name="Nakamichi Y."/>
            <person name="Nakamura M."/>
            <person name="Meguro A."/>
            <person name="Negishi M."/>
            <person name="Ohta I."/>
            <person name="Ohta T."/>
            <person name="Okamoto M."/>
            <person name="Ono N."/>
            <person name="Saji S."/>
            <person name="Sakaguchi M."/>
            <person name="Sakai K."/>
            <person name="Shibata M."/>
            <person name="Shimokawa T."/>
            <person name="Song J."/>
            <person name="Takazaki Y."/>
            <person name="Terasawa K."/>
            <person name="Tsugane M."/>
            <person name="Tsuji K."/>
            <person name="Ueda S."/>
            <person name="Waki K."/>
            <person name="Yamagata H."/>
            <person name="Yamamoto M."/>
            <person name="Yamamoto S."/>
            <person name="Yamane H."/>
            <person name="Yoshiki S."/>
            <person name="Yoshihara R."/>
            <person name="Yukawa K."/>
            <person name="Zhong H."/>
            <person name="Yano M."/>
            <person name="Yuan Q."/>
            <person name="Ouyang S."/>
            <person name="Liu J."/>
            <person name="Jones K.M."/>
            <person name="Gansberger K."/>
            <person name="Moffat K."/>
            <person name="Hill J."/>
            <person name="Bera J."/>
            <person name="Fadrosh D."/>
            <person name="Jin S."/>
            <person name="Johri S."/>
            <person name="Kim M."/>
            <person name="Overton L."/>
            <person name="Reardon M."/>
            <person name="Tsitrin T."/>
            <person name="Vuong H."/>
            <person name="Weaver B."/>
            <person name="Ciecko A."/>
            <person name="Tallon L."/>
            <person name="Jackson J."/>
            <person name="Pai G."/>
            <person name="Aken S.V."/>
            <person name="Utterback T."/>
            <person name="Reidmuller S."/>
            <person name="Feldblyum T."/>
            <person name="Hsiao J."/>
            <person name="Zismann V."/>
            <person name="Iobst S."/>
            <person name="de Vazeille A.R."/>
            <person name="Buell C.R."/>
            <person name="Ying K."/>
            <person name="Li Y."/>
            <person name="Lu T."/>
            <person name="Huang Y."/>
            <person name="Zhao Q."/>
            <person name="Feng Q."/>
            <person name="Zhang L."/>
            <person name="Zhu J."/>
            <person name="Weng Q."/>
            <person name="Mu J."/>
            <person name="Lu Y."/>
            <person name="Fan D."/>
            <person name="Liu Y."/>
            <person name="Guan J."/>
            <person name="Zhang Y."/>
            <person name="Yu S."/>
            <person name="Liu X."/>
            <person name="Zhang Y."/>
            <person name="Hong G."/>
            <person name="Han B."/>
            <person name="Choisne N."/>
            <person name="Demange N."/>
            <person name="Orjeda G."/>
            <person name="Samain S."/>
            <person name="Cattolico L."/>
            <person name="Pelletier E."/>
            <person name="Couloux A."/>
            <person name="Segurens B."/>
            <person name="Wincker P."/>
            <person name="D'Hont A."/>
            <person name="Scarpelli C."/>
            <person name="Weissenbach J."/>
            <person name="Salanoubat M."/>
            <person name="Quetier F."/>
            <person name="Yu Y."/>
            <person name="Kim H.R."/>
            <person name="Rambo T."/>
            <person name="Currie J."/>
            <person name="Collura K."/>
            <person name="Luo M."/>
            <person name="Yang T."/>
            <person name="Ammiraju J.S.S."/>
            <person name="Engler F."/>
            <person name="Soderlund C."/>
            <person name="Wing R.A."/>
            <person name="Palmer L.E."/>
            <person name="de la Bastide M."/>
            <person name="Spiegel L."/>
            <person name="Nascimento L."/>
            <person name="Zutavern T."/>
            <person name="O'Shaughnessy A."/>
            <person name="Dike S."/>
            <person name="Dedhia N."/>
            <person name="Preston R."/>
            <person name="Balija V."/>
            <person name="McCombie W.R."/>
            <person name="Chow T."/>
            <person name="Chen H."/>
            <person name="Chung M."/>
            <person name="Chen C."/>
            <person name="Shaw J."/>
            <person name="Wu H."/>
            <person name="Hsiao K."/>
            <person name="Chao Y."/>
            <person name="Chu M."/>
            <person name="Cheng C."/>
            <person name="Hour A."/>
            <person name="Lee P."/>
            <person name="Lin S."/>
            <person name="Lin Y."/>
            <person name="Liou J."/>
            <person name="Liu S."/>
            <person name="Hsing Y."/>
            <person name="Raghuvanshi S."/>
            <person name="Mohanty A."/>
            <person name="Bharti A.K."/>
            <person name="Gaur A."/>
            <person name="Gupta V."/>
            <person name="Kumar D."/>
            <person name="Ravi V."/>
            <person name="Vij S."/>
            <person name="Kapur A."/>
            <person name="Khurana P."/>
            <person name="Khurana P."/>
            <person name="Khurana J.P."/>
            <person name="Tyagi A.K."/>
            <person name="Gaikwad K."/>
            <person name="Singh A."/>
            <person name="Dalal V."/>
            <person name="Srivastava S."/>
            <person name="Dixit A."/>
            <person name="Pal A.K."/>
            <person name="Ghazi I.A."/>
            <person name="Yadav M."/>
            <person name="Pandit A."/>
            <person name="Bhargava A."/>
            <person name="Sureshbabu K."/>
            <person name="Batra K."/>
            <person name="Sharma T.R."/>
            <person name="Mohapatra T."/>
            <person name="Singh N.K."/>
            <person name="Messing J."/>
            <person name="Nelson A.B."/>
            <person name="Fuks G."/>
            <person name="Kavchok S."/>
            <person name="Keizer G."/>
            <person name="Linton E."/>
            <person name="Llaca V."/>
            <person name="Song R."/>
            <person name="Tanyolac B."/>
            <person name="Young S."/>
            <person name="Ho-Il K."/>
            <person name="Hahn J.H."/>
            <person name="Sangsakoo G."/>
            <person name="Vanavichit A."/>
            <person name="de Mattos Luiz.A.T."/>
            <person name="Zimmer P.D."/>
            <person name="Malone G."/>
            <person name="Dellagostin O."/>
            <person name="de Oliveira A.C."/>
            <person name="Bevan M."/>
            <person name="Bancroft I."/>
            <person name="Minx P."/>
            <person name="Cordum H."/>
            <person name="Wilson R."/>
            <person name="Cheng Z."/>
            <person name="Jin W."/>
            <person name="Jiang J."/>
            <person name="Leong S.A."/>
            <person name="Iwama H."/>
            <person name="Gojobori T."/>
            <person name="Itoh T."/>
            <person name="Niimura Y."/>
            <person name="Fujii Y."/>
            <person name="Habara T."/>
            <person name="Sakai H."/>
            <person name="Sato Y."/>
            <person name="Wilson G."/>
            <person name="Kumar K."/>
            <person name="McCouch S."/>
            <person name="Juretic N."/>
            <person name="Hoen D."/>
            <person name="Wright S."/>
            <person name="Bruskiewich R."/>
            <person name="Bureau T."/>
            <person name="Miyao A."/>
            <person name="Hirochika H."/>
            <person name="Nishikawa T."/>
            <person name="Kadowaki K."/>
            <person name="Sugiura M."/>
            <person name="Burr B."/>
            <person name="Sasaki T."/>
        </authorList>
    </citation>
    <scope>NUCLEOTIDE SEQUENCE [LARGE SCALE GENOMIC DNA]</scope>
    <source>
        <strain evidence="9">cv. Nipponbare</strain>
    </source>
</reference>
<keyword evidence="3" id="KW-0238">DNA-binding</keyword>
<name>Q6Z3B1_ORYSJ</name>
<evidence type="ECO:0000256" key="2">
    <source>
        <dbReference type="ARBA" id="ARBA00023015"/>
    </source>
</evidence>
<dbReference type="PROSITE" id="PS50811">
    <property type="entry name" value="WRKY"/>
    <property type="match status" value="1"/>
</dbReference>
<dbReference type="GO" id="GO:0043565">
    <property type="term" value="F:sequence-specific DNA binding"/>
    <property type="evidence" value="ECO:0007669"/>
    <property type="project" value="InterPro"/>
</dbReference>